<evidence type="ECO:0008006" key="10">
    <source>
        <dbReference type="Google" id="ProtNLM"/>
    </source>
</evidence>
<gene>
    <name evidence="8" type="ORF">GCM10008939_09680</name>
</gene>
<evidence type="ECO:0000256" key="3">
    <source>
        <dbReference type="ARBA" id="ARBA00022630"/>
    </source>
</evidence>
<evidence type="ECO:0000313" key="8">
    <source>
        <dbReference type="EMBL" id="GGJ67455.1"/>
    </source>
</evidence>
<dbReference type="SUPFAM" id="SSF51905">
    <property type="entry name" value="FAD/NAD(P)-binding domain"/>
    <property type="match status" value="1"/>
</dbReference>
<keyword evidence="3" id="KW-0285">Flavoprotein</keyword>
<reference evidence="8" key="1">
    <citation type="journal article" date="2014" name="Int. J. Syst. Evol. Microbiol.">
        <title>Complete genome sequence of Corynebacterium casei LMG S-19264T (=DSM 44701T), isolated from a smear-ripened cheese.</title>
        <authorList>
            <consortium name="US DOE Joint Genome Institute (JGI-PGF)"/>
            <person name="Walter F."/>
            <person name="Albersmeier A."/>
            <person name="Kalinowski J."/>
            <person name="Ruckert C."/>
        </authorList>
    </citation>
    <scope>NUCLEOTIDE SEQUENCE</scope>
    <source>
        <strain evidence="8">JCM 14371</strain>
    </source>
</reference>
<dbReference type="PANTHER" id="PTHR43872:SF1">
    <property type="entry name" value="MONOOXYGENASE, PUTATIVE (AFU_ORTHOLOGUE AFUA_8G02570)-RELATED"/>
    <property type="match status" value="1"/>
</dbReference>
<evidence type="ECO:0000256" key="7">
    <source>
        <dbReference type="ARBA" id="ARBA00023033"/>
    </source>
</evidence>
<dbReference type="PANTHER" id="PTHR43872">
    <property type="entry name" value="MONOOXYGENASE, PUTATIVE (AFU_ORTHOLOGUE AFUA_8G02570)-RELATED"/>
    <property type="match status" value="1"/>
</dbReference>
<keyword evidence="9" id="KW-1185">Reference proteome</keyword>
<dbReference type="Pfam" id="PF00743">
    <property type="entry name" value="FMO-like"/>
    <property type="match status" value="1"/>
</dbReference>
<keyword evidence="4" id="KW-0274">FAD</keyword>
<proteinExistence type="inferred from homology"/>
<dbReference type="Pfam" id="PF13450">
    <property type="entry name" value="NAD_binding_8"/>
    <property type="match status" value="1"/>
</dbReference>
<protein>
    <recommendedName>
        <fullName evidence="10">FAD-containing monooxygenase EthA</fullName>
    </recommendedName>
</protein>
<dbReference type="EMBL" id="BMOE01000002">
    <property type="protein sequence ID" value="GGJ67455.1"/>
    <property type="molecule type" value="Genomic_DNA"/>
</dbReference>
<organism evidence="8 9">
    <name type="scientific">Deinococcus aquiradiocola</name>
    <dbReference type="NCBI Taxonomy" id="393059"/>
    <lineage>
        <taxon>Bacteria</taxon>
        <taxon>Thermotogati</taxon>
        <taxon>Deinococcota</taxon>
        <taxon>Deinococci</taxon>
        <taxon>Deinococcales</taxon>
        <taxon>Deinococcaceae</taxon>
        <taxon>Deinococcus</taxon>
    </lineage>
</organism>
<keyword evidence="6" id="KW-0560">Oxidoreductase</keyword>
<evidence type="ECO:0000313" key="9">
    <source>
        <dbReference type="Proteomes" id="UP000635726"/>
    </source>
</evidence>
<evidence type="ECO:0000256" key="4">
    <source>
        <dbReference type="ARBA" id="ARBA00022827"/>
    </source>
</evidence>
<evidence type="ECO:0000256" key="5">
    <source>
        <dbReference type="ARBA" id="ARBA00022857"/>
    </source>
</evidence>
<dbReference type="GO" id="GO:0050660">
    <property type="term" value="F:flavin adenine dinucleotide binding"/>
    <property type="evidence" value="ECO:0007669"/>
    <property type="project" value="InterPro"/>
</dbReference>
<dbReference type="Proteomes" id="UP000635726">
    <property type="component" value="Unassembled WGS sequence"/>
</dbReference>
<evidence type="ECO:0000256" key="2">
    <source>
        <dbReference type="ARBA" id="ARBA00010139"/>
    </source>
</evidence>
<dbReference type="Gene3D" id="3.50.50.60">
    <property type="entry name" value="FAD/NAD(P)-binding domain"/>
    <property type="match status" value="2"/>
</dbReference>
<dbReference type="RefSeq" id="WP_188961137.1">
    <property type="nucleotide sequence ID" value="NZ_BMOE01000002.1"/>
</dbReference>
<dbReference type="GO" id="GO:0050661">
    <property type="term" value="F:NADP binding"/>
    <property type="evidence" value="ECO:0007669"/>
    <property type="project" value="InterPro"/>
</dbReference>
<dbReference type="PRINTS" id="PR00411">
    <property type="entry name" value="PNDRDTASEI"/>
</dbReference>
<comment type="cofactor">
    <cofactor evidence="1">
        <name>FAD</name>
        <dbReference type="ChEBI" id="CHEBI:57692"/>
    </cofactor>
</comment>
<evidence type="ECO:0000256" key="1">
    <source>
        <dbReference type="ARBA" id="ARBA00001974"/>
    </source>
</evidence>
<dbReference type="AlphaFoldDB" id="A0A917P9C8"/>
<name>A0A917P9C8_9DEIO</name>
<comment type="caution">
    <text evidence="8">The sequence shown here is derived from an EMBL/GenBank/DDBJ whole genome shotgun (WGS) entry which is preliminary data.</text>
</comment>
<accession>A0A917P9C8</accession>
<dbReference type="InterPro" id="IPR051820">
    <property type="entry name" value="FAD-binding_MO"/>
</dbReference>
<evidence type="ECO:0000256" key="6">
    <source>
        <dbReference type="ARBA" id="ARBA00023002"/>
    </source>
</evidence>
<keyword evidence="5" id="KW-0521">NADP</keyword>
<reference evidence="8" key="2">
    <citation type="submission" date="2020-09" db="EMBL/GenBank/DDBJ databases">
        <authorList>
            <person name="Sun Q."/>
            <person name="Ohkuma M."/>
        </authorList>
    </citation>
    <scope>NUCLEOTIDE SEQUENCE</scope>
    <source>
        <strain evidence="8">JCM 14371</strain>
    </source>
</reference>
<dbReference type="InterPro" id="IPR020946">
    <property type="entry name" value="Flavin_mOase-like"/>
</dbReference>
<sequence length="524" mass="57977">MKNRSLLLTLGLLAAAGLWWTSRRTGATPRPRPAAPTPDGDPLDVLIVGAGLSGIGAARHLLARSPGQTFEILEARHAIGGTWDLFRYPGVRSDSDVHTLGYSFKPWEGNQSIADGQDIRAYIREAADEAGVTRRVRFGQRVTRADWSTPDALWTVTSEHQDEDGTLRTTSRRARFVFLCSGYYSYDEAHRPTFPDEGVFTGRIVHPQFWPPDLPYAGKRVVVIGSGATAVTLVPALARTAAHVTMLQRSPSDVASRPGTDETAVRLRRLAPAPVAHALVRWKNILTGLFYYSVARRNPDLFRANLLQAAREAIGERFDARHFTPSYRPWDQRVCAVPDGDLFTAIRDGRATVVTDTVAAFTPGGLQLTSGEHLPADIVVTATGLKLNVLGDVRFTLDGEPLDVSRALLYKGMMLSGVPNFAYAFGYTNSSWTLKAELTADYVCRLLNRMRRRGERVVRPVRGAGVEERPMLDFSSGYITRSAGQLPKQGSRRPWQVYQNYLLDKYTIQFSPLDDGTLEFTGRT</sequence>
<dbReference type="PROSITE" id="PS00387">
    <property type="entry name" value="PPASE"/>
    <property type="match status" value="1"/>
</dbReference>
<dbReference type="InterPro" id="IPR036188">
    <property type="entry name" value="FAD/NAD-bd_sf"/>
</dbReference>
<comment type="similarity">
    <text evidence="2">Belongs to the FAD-binding monooxygenase family.</text>
</comment>
<dbReference type="FunFam" id="3.50.50.60:FF:000228">
    <property type="entry name" value="FAD-containing monooxygenase EthA"/>
    <property type="match status" value="1"/>
</dbReference>
<keyword evidence="7" id="KW-0503">Monooxygenase</keyword>
<dbReference type="GO" id="GO:0004499">
    <property type="term" value="F:N,N-dimethylaniline monooxygenase activity"/>
    <property type="evidence" value="ECO:0007669"/>
    <property type="project" value="InterPro"/>
</dbReference>